<name>A0ABT3N8S6_9BACT</name>
<dbReference type="Gene3D" id="1.10.10.10">
    <property type="entry name" value="Winged helix-like DNA-binding domain superfamily/Winged helix DNA-binding domain"/>
    <property type="match status" value="1"/>
</dbReference>
<dbReference type="InterPro" id="IPR039422">
    <property type="entry name" value="MarR/SlyA-like"/>
</dbReference>
<evidence type="ECO:0000313" key="2">
    <source>
        <dbReference type="EMBL" id="MCW7753858.1"/>
    </source>
</evidence>
<dbReference type="PROSITE" id="PS50995">
    <property type="entry name" value="HTH_MARR_2"/>
    <property type="match status" value="1"/>
</dbReference>
<gene>
    <name evidence="2" type="ORF">OOT00_07665</name>
</gene>
<dbReference type="InterPro" id="IPR036390">
    <property type="entry name" value="WH_DNA-bd_sf"/>
</dbReference>
<dbReference type="EMBL" id="JAPFPW010000007">
    <property type="protein sequence ID" value="MCW7753858.1"/>
    <property type="molecule type" value="Genomic_DNA"/>
</dbReference>
<dbReference type="PRINTS" id="PR00598">
    <property type="entry name" value="HTHMARR"/>
</dbReference>
<dbReference type="InterPro" id="IPR000835">
    <property type="entry name" value="HTH_MarR-typ"/>
</dbReference>
<protein>
    <submittedName>
        <fullName evidence="2">MarR family transcriptional regulator</fullName>
    </submittedName>
</protein>
<evidence type="ECO:0000313" key="3">
    <source>
        <dbReference type="Proteomes" id="UP001209681"/>
    </source>
</evidence>
<dbReference type="SUPFAM" id="SSF46785">
    <property type="entry name" value="Winged helix' DNA-binding domain"/>
    <property type="match status" value="1"/>
</dbReference>
<dbReference type="RefSeq" id="WP_265424727.1">
    <property type="nucleotide sequence ID" value="NZ_JAPFPW010000007.1"/>
</dbReference>
<evidence type="ECO:0000259" key="1">
    <source>
        <dbReference type="PROSITE" id="PS50995"/>
    </source>
</evidence>
<keyword evidence="3" id="KW-1185">Reference proteome</keyword>
<dbReference type="Proteomes" id="UP001209681">
    <property type="component" value="Unassembled WGS sequence"/>
</dbReference>
<accession>A0ABT3N8S6</accession>
<organism evidence="2 3">
    <name type="scientific">Desulfobotulus pelophilus</name>
    <dbReference type="NCBI Taxonomy" id="2823377"/>
    <lineage>
        <taxon>Bacteria</taxon>
        <taxon>Pseudomonadati</taxon>
        <taxon>Thermodesulfobacteriota</taxon>
        <taxon>Desulfobacteria</taxon>
        <taxon>Desulfobacterales</taxon>
        <taxon>Desulfobacteraceae</taxon>
        <taxon>Desulfobotulus</taxon>
    </lineage>
</organism>
<dbReference type="PANTHER" id="PTHR33164">
    <property type="entry name" value="TRANSCRIPTIONAL REGULATOR, MARR FAMILY"/>
    <property type="match status" value="1"/>
</dbReference>
<dbReference type="InterPro" id="IPR036388">
    <property type="entry name" value="WH-like_DNA-bd_sf"/>
</dbReference>
<feature type="domain" description="HTH marR-type" evidence="1">
    <location>
        <begin position="16"/>
        <end position="148"/>
    </location>
</feature>
<comment type="caution">
    <text evidence="2">The sequence shown here is derived from an EMBL/GenBank/DDBJ whole genome shotgun (WGS) entry which is preliminary data.</text>
</comment>
<proteinExistence type="predicted"/>
<dbReference type="PANTHER" id="PTHR33164:SF57">
    <property type="entry name" value="MARR-FAMILY TRANSCRIPTIONAL REGULATOR"/>
    <property type="match status" value="1"/>
</dbReference>
<dbReference type="SMART" id="SM00347">
    <property type="entry name" value="HTH_MARR"/>
    <property type="match status" value="1"/>
</dbReference>
<reference evidence="2 3" key="1">
    <citation type="submission" date="2022-11" db="EMBL/GenBank/DDBJ databases">
        <title>Desulfobotulus tamanensis H1 sp. nov. - anaerobic, alkaliphilic, sulphate reducing bacterium isolated from terrestrial mud volcano.</title>
        <authorList>
            <person name="Frolova A."/>
            <person name="Merkel A.Y."/>
            <person name="Slobodkin A.I."/>
        </authorList>
    </citation>
    <scope>NUCLEOTIDE SEQUENCE [LARGE SCALE GENOMIC DNA]</scope>
    <source>
        <strain evidence="2 3">H1</strain>
    </source>
</reference>
<dbReference type="Pfam" id="PF12802">
    <property type="entry name" value="MarR_2"/>
    <property type="match status" value="1"/>
</dbReference>
<sequence length="156" mass="17752">MISHETARMEEQAACLADFMEDLVCRIRVLDQDALNSYGDAGITLQELQAMVFLGRKGPVPMGEIAGHLFVGSSTITALVDRLAARDLVIRTRSQEDRRIVRVNLTDKGQSLCDHYRTIRQQHCRDILEVLNGEERSHYVEFMGRIAERMGKSDRF</sequence>